<keyword evidence="4" id="KW-1185">Reference proteome</keyword>
<dbReference type="AlphaFoldDB" id="A0A1E7N6R9"/>
<reference evidence="2" key="1">
    <citation type="journal article" date="2014" name="Int. J. Syst. Evol. Microbiol.">
        <title>Complete genome sequence of Corynebacterium casei LMG S-19264T (=DSM 44701T), isolated from a smear-ripened cheese.</title>
        <authorList>
            <consortium name="US DOE Joint Genome Institute (JGI-PGF)"/>
            <person name="Walter F."/>
            <person name="Albersmeier A."/>
            <person name="Kalinowski J."/>
            <person name="Ruckert C."/>
        </authorList>
    </citation>
    <scope>NUCLEOTIDE SEQUENCE</scope>
    <source>
        <strain evidence="2">JCM 4434</strain>
    </source>
</reference>
<proteinExistence type="predicted"/>
<reference evidence="3" key="3">
    <citation type="submission" date="2016-08" db="EMBL/GenBank/DDBJ databases">
        <title>Sequencing, Assembly and Comparative Genomics of S. aureofaciens ATCC 10762.</title>
        <authorList>
            <person name="Gradnigo J.S."/>
            <person name="Johnson N."/>
            <person name="Somerville G.A."/>
        </authorList>
    </citation>
    <scope>NUCLEOTIDE SEQUENCE [LARGE SCALE GENOMIC DNA]</scope>
    <source>
        <strain evidence="3">ATCC 10762</strain>
    </source>
</reference>
<evidence type="ECO:0000313" key="4">
    <source>
        <dbReference type="Proteomes" id="UP000037395"/>
    </source>
</evidence>
<dbReference type="EMBL" id="JPRF03000027">
    <property type="protein sequence ID" value="OEV36392.1"/>
    <property type="molecule type" value="Genomic_DNA"/>
</dbReference>
<evidence type="ECO:0000313" key="2">
    <source>
        <dbReference type="EMBL" id="GGU71118.1"/>
    </source>
</evidence>
<dbReference type="Proteomes" id="UP000037395">
    <property type="component" value="Unassembled WGS sequence"/>
</dbReference>
<dbReference type="RefSeq" id="WP_030554797.1">
    <property type="nucleotide sequence ID" value="NZ_BMUB01000004.1"/>
</dbReference>
<reference evidence="2" key="5">
    <citation type="submission" date="2020-09" db="EMBL/GenBank/DDBJ databases">
        <authorList>
            <person name="Sun Q."/>
            <person name="Ohkuma M."/>
        </authorList>
    </citation>
    <scope>NUCLEOTIDE SEQUENCE</scope>
    <source>
        <strain evidence="2">JCM 4434</strain>
    </source>
</reference>
<protein>
    <submittedName>
        <fullName evidence="3">Uncharacterized protein</fullName>
    </submittedName>
</protein>
<comment type="caution">
    <text evidence="3">The sequence shown here is derived from an EMBL/GenBank/DDBJ whole genome shotgun (WGS) entry which is preliminary data.</text>
</comment>
<dbReference type="EMBL" id="BMUB01000004">
    <property type="protein sequence ID" value="GGU71118.1"/>
    <property type="molecule type" value="Genomic_DNA"/>
</dbReference>
<dbReference type="Proteomes" id="UP000610124">
    <property type="component" value="Unassembled WGS sequence"/>
</dbReference>
<dbReference type="GeneID" id="97485461"/>
<dbReference type="KEGG" id="kau:B6264_28660"/>
<organism evidence="3 4">
    <name type="scientific">Kitasatospora aureofaciens</name>
    <name type="common">Streptomyces aureofaciens</name>
    <dbReference type="NCBI Taxonomy" id="1894"/>
    <lineage>
        <taxon>Bacteria</taxon>
        <taxon>Bacillati</taxon>
        <taxon>Actinomycetota</taxon>
        <taxon>Actinomycetes</taxon>
        <taxon>Kitasatosporales</taxon>
        <taxon>Streptomycetaceae</taxon>
        <taxon>Kitasatospora</taxon>
    </lineage>
</organism>
<accession>A0A8H9HKX5</accession>
<gene>
    <name evidence="2" type="ORF">GCM10010502_23400</name>
    <name evidence="3" type="ORF">HS99_0030005</name>
</gene>
<sequence>MRPEAGERPGPVAESAEPRGPAPGTAEWHGPAVVLPLWRRWEGGEERRNADRPGVLRGHPGPVVSDQPEAAPDEA</sequence>
<accession>A0A1E7N6R9</accession>
<feature type="region of interest" description="Disordered" evidence="1">
    <location>
        <begin position="1"/>
        <end position="30"/>
    </location>
</feature>
<reference evidence="3 4" key="2">
    <citation type="submission" date="2014-07" db="EMBL/GenBank/DDBJ databases">
        <authorList>
            <person name="Zhang J.E."/>
            <person name="Yang H."/>
            <person name="Guo J."/>
            <person name="Deng Z."/>
            <person name="Luo H."/>
            <person name="Luo M."/>
            <person name="Zhao B."/>
        </authorList>
    </citation>
    <scope>NUCLEOTIDE SEQUENCE [LARGE SCALE GENOMIC DNA]</scope>
    <source>
        <strain evidence="3">ATCC 10762</strain>
        <strain evidence="4">ATCC 10762 / DSM 40127 / CCM 3239 / JCM 4008 / LMG 5968 / NBRC 12843 / NCIMB 8234 / A-377</strain>
    </source>
</reference>
<reference evidence="4" key="4">
    <citation type="submission" date="2016-08" db="EMBL/GenBank/DDBJ databases">
        <title>Sequencing, assembly and comparative genomics of S. aureofaciens ATCC 10762.</title>
        <authorList>
            <person name="Gradnigo J.S."/>
            <person name="Johnson N."/>
            <person name="Somerville G.A."/>
        </authorList>
    </citation>
    <scope>NUCLEOTIDE SEQUENCE [LARGE SCALE GENOMIC DNA]</scope>
    <source>
        <strain evidence="4">ATCC 10762 / DSM 40127 / CCM 3239 / JCM 4008 / LMG 5968 / NBRC 12843 / NCIMB 8234 / A-377</strain>
    </source>
</reference>
<evidence type="ECO:0000313" key="3">
    <source>
        <dbReference type="EMBL" id="OEV36392.1"/>
    </source>
</evidence>
<name>A0A1E7N6R9_KITAU</name>
<evidence type="ECO:0000256" key="1">
    <source>
        <dbReference type="SAM" id="MobiDB-lite"/>
    </source>
</evidence>
<feature type="region of interest" description="Disordered" evidence="1">
    <location>
        <begin position="45"/>
        <end position="75"/>
    </location>
</feature>